<dbReference type="AlphaFoldDB" id="A0A0E9QX73"/>
<protein>
    <submittedName>
        <fullName evidence="1">Uncharacterized protein</fullName>
    </submittedName>
</protein>
<proteinExistence type="predicted"/>
<accession>A0A0E9QX73</accession>
<name>A0A0E9QX73_ANGAN</name>
<reference evidence="1" key="2">
    <citation type="journal article" date="2015" name="Fish Shellfish Immunol.">
        <title>Early steps in the European eel (Anguilla anguilla)-Vibrio vulnificus interaction in the gills: Role of the RtxA13 toxin.</title>
        <authorList>
            <person name="Callol A."/>
            <person name="Pajuelo D."/>
            <person name="Ebbesson L."/>
            <person name="Teles M."/>
            <person name="MacKenzie S."/>
            <person name="Amaro C."/>
        </authorList>
    </citation>
    <scope>NUCLEOTIDE SEQUENCE</scope>
</reference>
<evidence type="ECO:0000313" key="1">
    <source>
        <dbReference type="EMBL" id="JAH21072.1"/>
    </source>
</evidence>
<sequence length="79" mass="8836">MGWSAVGLGSKLISFIMLERRTGSSCLRKAKEVLSQAFVEPEKGFNHDLQPWHQQQACIMASVMHKGLLSTKEFGCLKQ</sequence>
<reference evidence="1" key="1">
    <citation type="submission" date="2014-11" db="EMBL/GenBank/DDBJ databases">
        <authorList>
            <person name="Amaro Gonzalez C."/>
        </authorList>
    </citation>
    <scope>NUCLEOTIDE SEQUENCE</scope>
</reference>
<dbReference type="EMBL" id="GBXM01087505">
    <property type="protein sequence ID" value="JAH21072.1"/>
    <property type="molecule type" value="Transcribed_RNA"/>
</dbReference>
<organism evidence="1">
    <name type="scientific">Anguilla anguilla</name>
    <name type="common">European freshwater eel</name>
    <name type="synonym">Muraena anguilla</name>
    <dbReference type="NCBI Taxonomy" id="7936"/>
    <lineage>
        <taxon>Eukaryota</taxon>
        <taxon>Metazoa</taxon>
        <taxon>Chordata</taxon>
        <taxon>Craniata</taxon>
        <taxon>Vertebrata</taxon>
        <taxon>Euteleostomi</taxon>
        <taxon>Actinopterygii</taxon>
        <taxon>Neopterygii</taxon>
        <taxon>Teleostei</taxon>
        <taxon>Anguilliformes</taxon>
        <taxon>Anguillidae</taxon>
        <taxon>Anguilla</taxon>
    </lineage>
</organism>